<dbReference type="PROSITE" id="PS00061">
    <property type="entry name" value="ADH_SHORT"/>
    <property type="match status" value="1"/>
</dbReference>
<sequence>MSRLDDKVALVTGAAGGIGGATAMMMAAEGARVVVTDIDDDGGRVVVEKIQARGGVAKYLHLDVRVEAEWLDVMREVESRFGGLDILANVAGVCALTEIGDMTYDQWRWHFQVDLDGKFLGSRSALPLLARSGRGSIVNISSSTVIHGTAGATAYAASKAGVLAFSKALAVECSEAHTGIRVNSIIPGPIETPIWVKMFHGGILPRPDHVDYEAIISKMRDGASAANLVKRAGRPDDIAAAVVFLASDEAGYINGTDLIVDGGRAIA</sequence>
<keyword evidence="5" id="KW-1185">Reference proteome</keyword>
<reference evidence="4 5" key="1">
    <citation type="submission" date="2016-12" db="EMBL/GenBank/DDBJ databases">
        <title>The new phylogeny of genus Mycobacterium.</title>
        <authorList>
            <person name="Tortoli E."/>
            <person name="Trovato A."/>
            <person name="Cirillo D.M."/>
        </authorList>
    </citation>
    <scope>NUCLEOTIDE SEQUENCE [LARGE SCALE GENOMIC DNA]</scope>
    <source>
        <strain evidence="4 5">DSM 45069</strain>
    </source>
</reference>
<comment type="caution">
    <text evidence="4">The sequence shown here is derived from an EMBL/GenBank/DDBJ whole genome shotgun (WGS) entry which is preliminary data.</text>
</comment>
<comment type="similarity">
    <text evidence="1">Belongs to the short-chain dehydrogenases/reductases (SDR) family.</text>
</comment>
<dbReference type="SUPFAM" id="SSF51735">
    <property type="entry name" value="NAD(P)-binding Rossmann-fold domains"/>
    <property type="match status" value="1"/>
</dbReference>
<dbReference type="Gene3D" id="3.40.50.720">
    <property type="entry name" value="NAD(P)-binding Rossmann-like Domain"/>
    <property type="match status" value="1"/>
</dbReference>
<proteinExistence type="inferred from homology"/>
<gene>
    <name evidence="4" type="ORF">BST14_24365</name>
</gene>
<dbReference type="PRINTS" id="PR00081">
    <property type="entry name" value="GDHRDH"/>
</dbReference>
<evidence type="ECO:0000256" key="1">
    <source>
        <dbReference type="ARBA" id="ARBA00006484"/>
    </source>
</evidence>
<evidence type="ECO:0000259" key="3">
    <source>
        <dbReference type="SMART" id="SM00822"/>
    </source>
</evidence>
<dbReference type="FunFam" id="3.40.50.720:FF:000084">
    <property type="entry name" value="Short-chain dehydrogenase reductase"/>
    <property type="match status" value="1"/>
</dbReference>
<dbReference type="GO" id="GO:0016491">
    <property type="term" value="F:oxidoreductase activity"/>
    <property type="evidence" value="ECO:0007669"/>
    <property type="project" value="UniProtKB-KW"/>
</dbReference>
<dbReference type="EMBL" id="MVHG01000098">
    <property type="protein sequence ID" value="ORA08350.1"/>
    <property type="molecule type" value="Genomic_DNA"/>
</dbReference>
<dbReference type="InterPro" id="IPR020904">
    <property type="entry name" value="Sc_DH/Rdtase_CS"/>
</dbReference>
<dbReference type="PRINTS" id="PR00080">
    <property type="entry name" value="SDRFAMILY"/>
</dbReference>
<dbReference type="Pfam" id="PF13561">
    <property type="entry name" value="adh_short_C2"/>
    <property type="match status" value="1"/>
</dbReference>
<dbReference type="OrthoDB" id="3542748at2"/>
<dbReference type="PANTHER" id="PTHR43477:SF1">
    <property type="entry name" value="DIHYDROANTICAPSIN 7-DEHYDROGENASE"/>
    <property type="match status" value="1"/>
</dbReference>
<organism evidence="4 5">
    <name type="scientific">Mycobacterium arosiense ATCC BAA-1401 = DSM 45069</name>
    <dbReference type="NCBI Taxonomy" id="1265311"/>
    <lineage>
        <taxon>Bacteria</taxon>
        <taxon>Bacillati</taxon>
        <taxon>Actinomycetota</taxon>
        <taxon>Actinomycetes</taxon>
        <taxon>Mycobacteriales</taxon>
        <taxon>Mycobacteriaceae</taxon>
        <taxon>Mycobacterium</taxon>
        <taxon>Mycobacterium avium complex (MAC)</taxon>
    </lineage>
</organism>
<name>A0A1W9Z7M8_MYCAI</name>
<evidence type="ECO:0000256" key="2">
    <source>
        <dbReference type="ARBA" id="ARBA00023002"/>
    </source>
</evidence>
<protein>
    <recommendedName>
        <fullName evidence="3">Ketoreductase domain-containing protein</fullName>
    </recommendedName>
</protein>
<dbReference type="RefSeq" id="WP_083066881.1">
    <property type="nucleotide sequence ID" value="NZ_MVHG01000098.1"/>
</dbReference>
<dbReference type="PANTHER" id="PTHR43477">
    <property type="entry name" value="DIHYDROANTICAPSIN 7-DEHYDROGENASE"/>
    <property type="match status" value="1"/>
</dbReference>
<dbReference type="InterPro" id="IPR002347">
    <property type="entry name" value="SDR_fam"/>
</dbReference>
<dbReference type="Proteomes" id="UP000192707">
    <property type="component" value="Unassembled WGS sequence"/>
</dbReference>
<dbReference type="AlphaFoldDB" id="A0A1W9Z7M8"/>
<accession>A0A1W9Z7M8</accession>
<dbReference type="SMART" id="SM00822">
    <property type="entry name" value="PKS_KR"/>
    <property type="match status" value="1"/>
</dbReference>
<keyword evidence="2" id="KW-0560">Oxidoreductase</keyword>
<feature type="domain" description="Ketoreductase" evidence="3">
    <location>
        <begin position="7"/>
        <end position="198"/>
    </location>
</feature>
<dbReference type="InterPro" id="IPR036291">
    <property type="entry name" value="NAD(P)-bd_dom_sf"/>
</dbReference>
<evidence type="ECO:0000313" key="4">
    <source>
        <dbReference type="EMBL" id="ORA08350.1"/>
    </source>
</evidence>
<dbReference type="InterPro" id="IPR057326">
    <property type="entry name" value="KR_dom"/>
</dbReference>
<evidence type="ECO:0000313" key="5">
    <source>
        <dbReference type="Proteomes" id="UP000192707"/>
    </source>
</evidence>
<dbReference type="InterPro" id="IPR051122">
    <property type="entry name" value="SDR_DHRS6-like"/>
</dbReference>